<dbReference type="OrthoDB" id="3211876at2"/>
<dbReference type="EMBL" id="POUB01000005">
    <property type="protein sequence ID" value="PZG02720.1"/>
    <property type="molecule type" value="Genomic_DNA"/>
</dbReference>
<accession>A0A2W2DP73</accession>
<proteinExistence type="predicted"/>
<dbReference type="InterPro" id="IPR036390">
    <property type="entry name" value="WH_DNA-bd_sf"/>
</dbReference>
<sequence length="148" mass="16273">MLNAMDQDIASLYEEAGIAGLRTRFVGPLIQLARHGSMTIQELATTVEVTHSAMSQTAAAMRAAGFADSAESSDGRTRRIQLSERGREVLPLLEAEWRATEATVRELEAEIPYALSQVVQDIHAALATRSFRQRLDDNLAKARKGHLQ</sequence>
<protein>
    <submittedName>
        <fullName evidence="2">MarR family transcriptional regulator</fullName>
    </submittedName>
</protein>
<dbReference type="SMART" id="SM00347">
    <property type="entry name" value="HTH_MARR"/>
    <property type="match status" value="1"/>
</dbReference>
<feature type="domain" description="HTH marR-type" evidence="1">
    <location>
        <begin position="14"/>
        <end position="111"/>
    </location>
</feature>
<dbReference type="GO" id="GO:0003700">
    <property type="term" value="F:DNA-binding transcription factor activity"/>
    <property type="evidence" value="ECO:0007669"/>
    <property type="project" value="InterPro"/>
</dbReference>
<gene>
    <name evidence="2" type="ORF">C1I99_01640</name>
</gene>
<organism evidence="2 3">
    <name type="scientific">Micromonospora deserti</name>
    <dbReference type="NCBI Taxonomy" id="2070366"/>
    <lineage>
        <taxon>Bacteria</taxon>
        <taxon>Bacillati</taxon>
        <taxon>Actinomycetota</taxon>
        <taxon>Actinomycetes</taxon>
        <taxon>Micromonosporales</taxon>
        <taxon>Micromonosporaceae</taxon>
        <taxon>Micromonospora</taxon>
    </lineage>
</organism>
<dbReference type="InterPro" id="IPR036388">
    <property type="entry name" value="WH-like_DNA-bd_sf"/>
</dbReference>
<evidence type="ECO:0000313" key="2">
    <source>
        <dbReference type="EMBL" id="PZG02720.1"/>
    </source>
</evidence>
<dbReference type="SUPFAM" id="SSF46785">
    <property type="entry name" value="Winged helix' DNA-binding domain"/>
    <property type="match status" value="1"/>
</dbReference>
<name>A0A2W2DP73_9ACTN</name>
<dbReference type="InterPro" id="IPR000835">
    <property type="entry name" value="HTH_MarR-typ"/>
</dbReference>
<dbReference type="Gene3D" id="1.10.10.10">
    <property type="entry name" value="Winged helix-like DNA-binding domain superfamily/Winged helix DNA-binding domain"/>
    <property type="match status" value="1"/>
</dbReference>
<comment type="caution">
    <text evidence="2">The sequence shown here is derived from an EMBL/GenBank/DDBJ whole genome shotgun (WGS) entry which is preliminary data.</text>
</comment>
<dbReference type="AlphaFoldDB" id="A0A2W2DP73"/>
<keyword evidence="3" id="KW-1185">Reference proteome</keyword>
<reference evidence="2 3" key="1">
    <citation type="submission" date="2018-01" db="EMBL/GenBank/DDBJ databases">
        <title>Draft genome sequence of Salinispora sp. 13K206.</title>
        <authorList>
            <person name="Sahin N."/>
            <person name="Saygin H."/>
            <person name="Ay H."/>
        </authorList>
    </citation>
    <scope>NUCLEOTIDE SEQUENCE [LARGE SCALE GENOMIC DNA]</scope>
    <source>
        <strain evidence="2 3">13K206</strain>
    </source>
</reference>
<dbReference type="Proteomes" id="UP000248749">
    <property type="component" value="Unassembled WGS sequence"/>
</dbReference>
<evidence type="ECO:0000313" key="3">
    <source>
        <dbReference type="Proteomes" id="UP000248749"/>
    </source>
</evidence>
<evidence type="ECO:0000259" key="1">
    <source>
        <dbReference type="SMART" id="SM00347"/>
    </source>
</evidence>